<sequence length="103" mass="11849">METQHSAMRFQILFFLLVLTCMFPSVAPSPSNYENCCLKYAKIKKDFWKNVVDYRMQDRDGGCNIPAVVFITRKSKKQICVDPSLPWVEQAIQKIDKKKAGTA</sequence>
<dbReference type="Gene3D" id="2.40.50.40">
    <property type="match status" value="1"/>
</dbReference>
<dbReference type="GeneID" id="113055145"/>
<dbReference type="GO" id="GO:0005615">
    <property type="term" value="C:extracellular space"/>
    <property type="evidence" value="ECO:0007669"/>
    <property type="project" value="UniProtKB-KW"/>
</dbReference>
<evidence type="ECO:0000256" key="2">
    <source>
        <dbReference type="SAM" id="SignalP"/>
    </source>
</evidence>
<evidence type="ECO:0000256" key="1">
    <source>
        <dbReference type="ARBA" id="ARBA00022514"/>
    </source>
</evidence>
<dbReference type="Proteomes" id="UP000515129">
    <property type="component" value="Chromosome 36"/>
</dbReference>
<proteinExistence type="predicted"/>
<accession>A0A6P6L000</accession>
<dbReference type="PANTHER" id="PTHR12015">
    <property type="entry name" value="SMALL INDUCIBLE CYTOKINE A"/>
    <property type="match status" value="1"/>
</dbReference>
<dbReference type="InterPro" id="IPR039809">
    <property type="entry name" value="Chemokine_b/g/d"/>
</dbReference>
<keyword evidence="4" id="KW-1185">Reference proteome</keyword>
<dbReference type="SUPFAM" id="SSF54117">
    <property type="entry name" value="Interleukin 8-like chemokines"/>
    <property type="match status" value="1"/>
</dbReference>
<feature type="chain" id="PRO_5027656314" evidence="2">
    <location>
        <begin position="29"/>
        <end position="103"/>
    </location>
</feature>
<protein>
    <submittedName>
        <fullName evidence="5">C-C motif chemokine 21-like</fullName>
    </submittedName>
</protein>
<dbReference type="GO" id="GO:0008009">
    <property type="term" value="F:chemokine activity"/>
    <property type="evidence" value="ECO:0007669"/>
    <property type="project" value="InterPro"/>
</dbReference>
<dbReference type="SMART" id="SM00199">
    <property type="entry name" value="SCY"/>
    <property type="match status" value="1"/>
</dbReference>
<name>A0A6P6L000_CARAU</name>
<feature type="signal peptide" evidence="2">
    <location>
        <begin position="1"/>
        <end position="28"/>
    </location>
</feature>
<evidence type="ECO:0000313" key="5">
    <source>
        <dbReference type="RefSeq" id="XP_026076946.1"/>
    </source>
</evidence>
<dbReference type="AlphaFoldDB" id="A0A6P6L000"/>
<dbReference type="OrthoDB" id="9930747at2759"/>
<dbReference type="RefSeq" id="XP_026076946.1">
    <property type="nucleotide sequence ID" value="XM_026221161.1"/>
</dbReference>
<keyword evidence="1" id="KW-0202">Cytokine</keyword>
<dbReference type="Pfam" id="PF00048">
    <property type="entry name" value="IL8"/>
    <property type="match status" value="1"/>
</dbReference>
<dbReference type="PANTHER" id="PTHR12015:SF186">
    <property type="entry name" value="C-C MOTIF CHEMOKINE 21-LIKE-RELATED"/>
    <property type="match status" value="1"/>
</dbReference>
<dbReference type="KEGG" id="caua:113055145"/>
<evidence type="ECO:0000259" key="3">
    <source>
        <dbReference type="SMART" id="SM00199"/>
    </source>
</evidence>
<feature type="domain" description="Chemokine interleukin-8-like" evidence="3">
    <location>
        <begin position="33"/>
        <end position="95"/>
    </location>
</feature>
<dbReference type="InterPro" id="IPR036048">
    <property type="entry name" value="Interleukin_8-like_sf"/>
</dbReference>
<dbReference type="GO" id="GO:0006955">
    <property type="term" value="P:immune response"/>
    <property type="evidence" value="ECO:0007669"/>
    <property type="project" value="InterPro"/>
</dbReference>
<keyword evidence="2" id="KW-0732">Signal</keyword>
<gene>
    <name evidence="5" type="primary">LOC113055145</name>
</gene>
<reference evidence="5" key="1">
    <citation type="submission" date="2025-08" db="UniProtKB">
        <authorList>
            <consortium name="RefSeq"/>
        </authorList>
    </citation>
    <scope>IDENTIFICATION</scope>
    <source>
        <strain evidence="5">Wakin</strain>
        <tissue evidence="5">Muscle</tissue>
    </source>
</reference>
<organism evidence="4 5">
    <name type="scientific">Carassius auratus</name>
    <name type="common">Goldfish</name>
    <dbReference type="NCBI Taxonomy" id="7957"/>
    <lineage>
        <taxon>Eukaryota</taxon>
        <taxon>Metazoa</taxon>
        <taxon>Chordata</taxon>
        <taxon>Craniata</taxon>
        <taxon>Vertebrata</taxon>
        <taxon>Euteleostomi</taxon>
        <taxon>Actinopterygii</taxon>
        <taxon>Neopterygii</taxon>
        <taxon>Teleostei</taxon>
        <taxon>Ostariophysi</taxon>
        <taxon>Cypriniformes</taxon>
        <taxon>Cyprinidae</taxon>
        <taxon>Cyprininae</taxon>
        <taxon>Carassius</taxon>
    </lineage>
</organism>
<dbReference type="InterPro" id="IPR001811">
    <property type="entry name" value="Chemokine_IL8-like_dom"/>
</dbReference>
<evidence type="ECO:0000313" key="4">
    <source>
        <dbReference type="Proteomes" id="UP000515129"/>
    </source>
</evidence>